<evidence type="ECO:0000256" key="6">
    <source>
        <dbReference type="SAM" id="Phobius"/>
    </source>
</evidence>
<proteinExistence type="predicted"/>
<dbReference type="Proteomes" id="UP000759537">
    <property type="component" value="Unassembled WGS sequence"/>
</dbReference>
<evidence type="ECO:0000313" key="8">
    <source>
        <dbReference type="Proteomes" id="UP000759537"/>
    </source>
</evidence>
<keyword evidence="3 6" id="KW-1133">Transmembrane helix</keyword>
<keyword evidence="2 6" id="KW-0812">Transmembrane</keyword>
<reference evidence="7" key="2">
    <citation type="journal article" date="2020" name="Nat. Commun.">
        <title>Large-scale genome sequencing of mycorrhizal fungi provides insights into the early evolution of symbiotic traits.</title>
        <authorList>
            <person name="Miyauchi S."/>
            <person name="Kiss E."/>
            <person name="Kuo A."/>
            <person name="Drula E."/>
            <person name="Kohler A."/>
            <person name="Sanchez-Garcia M."/>
            <person name="Morin E."/>
            <person name="Andreopoulos B."/>
            <person name="Barry K.W."/>
            <person name="Bonito G."/>
            <person name="Buee M."/>
            <person name="Carver A."/>
            <person name="Chen C."/>
            <person name="Cichocki N."/>
            <person name="Clum A."/>
            <person name="Culley D."/>
            <person name="Crous P.W."/>
            <person name="Fauchery L."/>
            <person name="Girlanda M."/>
            <person name="Hayes R.D."/>
            <person name="Keri Z."/>
            <person name="LaButti K."/>
            <person name="Lipzen A."/>
            <person name="Lombard V."/>
            <person name="Magnuson J."/>
            <person name="Maillard F."/>
            <person name="Murat C."/>
            <person name="Nolan M."/>
            <person name="Ohm R.A."/>
            <person name="Pangilinan J."/>
            <person name="Pereira M.F."/>
            <person name="Perotto S."/>
            <person name="Peter M."/>
            <person name="Pfister S."/>
            <person name="Riley R."/>
            <person name="Sitrit Y."/>
            <person name="Stielow J.B."/>
            <person name="Szollosi G."/>
            <person name="Zifcakova L."/>
            <person name="Stursova M."/>
            <person name="Spatafora J.W."/>
            <person name="Tedersoo L."/>
            <person name="Vaario L.M."/>
            <person name="Yamada A."/>
            <person name="Yan M."/>
            <person name="Wang P."/>
            <person name="Xu J."/>
            <person name="Bruns T."/>
            <person name="Baldrian P."/>
            <person name="Vilgalys R."/>
            <person name="Dunand C."/>
            <person name="Henrissat B."/>
            <person name="Grigoriev I.V."/>
            <person name="Hibbett D."/>
            <person name="Nagy L.G."/>
            <person name="Martin F.M."/>
        </authorList>
    </citation>
    <scope>NUCLEOTIDE SEQUENCE</scope>
    <source>
        <strain evidence="7">Prilba</strain>
    </source>
</reference>
<evidence type="ECO:0000256" key="3">
    <source>
        <dbReference type="ARBA" id="ARBA00022989"/>
    </source>
</evidence>
<dbReference type="PANTHER" id="PTHR23112:SF37">
    <property type="entry name" value="G PROTEIN-COUPLED RECEPTOR GPR1"/>
    <property type="match status" value="1"/>
</dbReference>
<comment type="subcellular location">
    <subcellularLocation>
        <location evidence="1">Membrane</location>
        <topology evidence="1">Multi-pass membrane protein</topology>
    </subcellularLocation>
</comment>
<dbReference type="AlphaFoldDB" id="A0A9P5N3Y5"/>
<dbReference type="PANTHER" id="PTHR23112">
    <property type="entry name" value="G PROTEIN-COUPLED RECEPTOR 157-RELATED"/>
    <property type="match status" value="1"/>
</dbReference>
<evidence type="ECO:0000256" key="5">
    <source>
        <dbReference type="SAM" id="MobiDB-lite"/>
    </source>
</evidence>
<dbReference type="GO" id="GO:0007189">
    <property type="term" value="P:adenylate cyclase-activating G protein-coupled receptor signaling pathway"/>
    <property type="evidence" value="ECO:0007669"/>
    <property type="project" value="TreeGrafter"/>
</dbReference>
<keyword evidence="8" id="KW-1185">Reference proteome</keyword>
<evidence type="ECO:0000256" key="2">
    <source>
        <dbReference type="ARBA" id="ARBA00022692"/>
    </source>
</evidence>
<dbReference type="Gene3D" id="1.20.1070.10">
    <property type="entry name" value="Rhodopsin 7-helix transmembrane proteins"/>
    <property type="match status" value="1"/>
</dbReference>
<dbReference type="GO" id="GO:0004930">
    <property type="term" value="F:G protein-coupled receptor activity"/>
    <property type="evidence" value="ECO:0007669"/>
    <property type="project" value="TreeGrafter"/>
</dbReference>
<evidence type="ECO:0008006" key="9">
    <source>
        <dbReference type="Google" id="ProtNLM"/>
    </source>
</evidence>
<name>A0A9P5N3Y5_9AGAM</name>
<sequence length="427" mass="47268">MTVVLSMIVIPSQNRLMASSGPYFTSGENVGLFLLAGMSAISATAIIGLLSYIAVSCTPPALRVSIEDRTVSPQYSAVCILPGSSRRWRIGGPTGVYFLNQLGWDLVQATGGLMNIKWGVDKDVATGPYCSAQGAIKQMSDVGSAVSTLIISLYTLRVVCFWRIGDNDRQTEPTRANMWDRRRNLIHSLVIVACLWFSLGLLVAINVATDGVQRFYGPTGYWCWIQAHYSIQRTATDFGFMWITAFCNIVVYGILFLYFKGYITTDGWHIRLFSESAGLFHPLMSVKQVYGLLFYPIAYTVTVLPLSIARYRTFAHHEVPFRVTIIVDSIYLSNGLLNVILFSLTRPYLLPHKPRVANMVVVTEQRHTDAVATVAYSGEANGGTGTSVRDWFAHGQAESPTTYCFSEDEGSGVPLDEKRESIRSLGR</sequence>
<evidence type="ECO:0000256" key="1">
    <source>
        <dbReference type="ARBA" id="ARBA00004141"/>
    </source>
</evidence>
<feature type="transmembrane region" description="Helical" evidence="6">
    <location>
        <begin position="185"/>
        <end position="208"/>
    </location>
</feature>
<evidence type="ECO:0000313" key="7">
    <source>
        <dbReference type="EMBL" id="KAF8485351.1"/>
    </source>
</evidence>
<dbReference type="GO" id="GO:0005886">
    <property type="term" value="C:plasma membrane"/>
    <property type="evidence" value="ECO:0007669"/>
    <property type="project" value="TreeGrafter"/>
</dbReference>
<dbReference type="EMBL" id="WHVB01000003">
    <property type="protein sequence ID" value="KAF8485351.1"/>
    <property type="molecule type" value="Genomic_DNA"/>
</dbReference>
<dbReference type="OrthoDB" id="100006at2759"/>
<organism evidence="7 8">
    <name type="scientific">Russula ochroleuca</name>
    <dbReference type="NCBI Taxonomy" id="152965"/>
    <lineage>
        <taxon>Eukaryota</taxon>
        <taxon>Fungi</taxon>
        <taxon>Dikarya</taxon>
        <taxon>Basidiomycota</taxon>
        <taxon>Agaricomycotina</taxon>
        <taxon>Agaricomycetes</taxon>
        <taxon>Russulales</taxon>
        <taxon>Russulaceae</taxon>
        <taxon>Russula</taxon>
    </lineage>
</organism>
<gene>
    <name evidence="7" type="ORF">DFH94DRAFT_274126</name>
</gene>
<protein>
    <recommendedName>
        <fullName evidence="9">Glucose receptor Git3 N-terminal domain-containing protein</fullName>
    </recommendedName>
</protein>
<feature type="transmembrane region" description="Helical" evidence="6">
    <location>
        <begin position="34"/>
        <end position="55"/>
    </location>
</feature>
<comment type="caution">
    <text evidence="7">The sequence shown here is derived from an EMBL/GenBank/DDBJ whole genome shotgun (WGS) entry which is preliminary data.</text>
</comment>
<feature type="transmembrane region" description="Helical" evidence="6">
    <location>
        <begin position="289"/>
        <end position="309"/>
    </location>
</feature>
<feature type="compositionally biased region" description="Basic and acidic residues" evidence="5">
    <location>
        <begin position="415"/>
        <end position="427"/>
    </location>
</feature>
<reference evidence="7" key="1">
    <citation type="submission" date="2019-10" db="EMBL/GenBank/DDBJ databases">
        <authorList>
            <consortium name="DOE Joint Genome Institute"/>
            <person name="Kuo A."/>
            <person name="Miyauchi S."/>
            <person name="Kiss E."/>
            <person name="Drula E."/>
            <person name="Kohler A."/>
            <person name="Sanchez-Garcia M."/>
            <person name="Andreopoulos B."/>
            <person name="Barry K.W."/>
            <person name="Bonito G."/>
            <person name="Buee M."/>
            <person name="Carver A."/>
            <person name="Chen C."/>
            <person name="Cichocki N."/>
            <person name="Clum A."/>
            <person name="Culley D."/>
            <person name="Crous P.W."/>
            <person name="Fauchery L."/>
            <person name="Girlanda M."/>
            <person name="Hayes R."/>
            <person name="Keri Z."/>
            <person name="LaButti K."/>
            <person name="Lipzen A."/>
            <person name="Lombard V."/>
            <person name="Magnuson J."/>
            <person name="Maillard F."/>
            <person name="Morin E."/>
            <person name="Murat C."/>
            <person name="Nolan M."/>
            <person name="Ohm R."/>
            <person name="Pangilinan J."/>
            <person name="Pereira M."/>
            <person name="Perotto S."/>
            <person name="Peter M."/>
            <person name="Riley R."/>
            <person name="Sitrit Y."/>
            <person name="Stielow B."/>
            <person name="Szollosi G."/>
            <person name="Zifcakova L."/>
            <person name="Stursova M."/>
            <person name="Spatafora J.W."/>
            <person name="Tedersoo L."/>
            <person name="Vaario L.-M."/>
            <person name="Yamada A."/>
            <person name="Yan M."/>
            <person name="Wang P."/>
            <person name="Xu J."/>
            <person name="Bruns T."/>
            <person name="Baldrian P."/>
            <person name="Vilgalys R."/>
            <person name="Henrissat B."/>
            <person name="Grigoriev I.V."/>
            <person name="Hibbett D."/>
            <person name="Nagy L.G."/>
            <person name="Martin F.M."/>
        </authorList>
    </citation>
    <scope>NUCLEOTIDE SEQUENCE</scope>
    <source>
        <strain evidence="7">Prilba</strain>
    </source>
</reference>
<feature type="transmembrane region" description="Helical" evidence="6">
    <location>
        <begin position="329"/>
        <end position="349"/>
    </location>
</feature>
<keyword evidence="4 6" id="KW-0472">Membrane</keyword>
<feature type="region of interest" description="Disordered" evidence="5">
    <location>
        <begin position="403"/>
        <end position="427"/>
    </location>
</feature>
<feature type="transmembrane region" description="Helical" evidence="6">
    <location>
        <begin position="239"/>
        <end position="259"/>
    </location>
</feature>
<accession>A0A9P5N3Y5</accession>
<evidence type="ECO:0000256" key="4">
    <source>
        <dbReference type="ARBA" id="ARBA00023136"/>
    </source>
</evidence>